<dbReference type="EMBL" id="BNDX01000003">
    <property type="protein sequence ID" value="GHI29642.1"/>
    <property type="molecule type" value="Genomic_DNA"/>
</dbReference>
<feature type="region of interest" description="Disordered" evidence="1">
    <location>
        <begin position="22"/>
        <end position="47"/>
    </location>
</feature>
<protein>
    <submittedName>
        <fullName evidence="2">Uncharacterized protein</fullName>
    </submittedName>
</protein>
<comment type="caution">
    <text evidence="2">The sequence shown here is derived from an EMBL/GenBank/DDBJ whole genome shotgun (WGS) entry which is preliminary data.</text>
</comment>
<dbReference type="Proteomes" id="UP001052655">
    <property type="component" value="Unassembled WGS sequence"/>
</dbReference>
<keyword evidence="3" id="KW-1185">Reference proteome</keyword>
<evidence type="ECO:0000256" key="1">
    <source>
        <dbReference type="SAM" id="MobiDB-lite"/>
    </source>
</evidence>
<sequence>MAEAATGCLGRIEHTPPFLVVPLTNGRDHHDRDPTGAPRPAAPVPDPRDLAERTLATAVVAAGPADMFHASFWETMAAAGTAVAGTLLEGMAAWAFGAQNSASLAKGV</sequence>
<gene>
    <name evidence="2" type="ORF">Sdagh_13720</name>
</gene>
<reference evidence="2" key="1">
    <citation type="submission" date="2024-05" db="EMBL/GenBank/DDBJ databases">
        <title>Whole genome shotgun sequence of Streptomyces daghestanicus NBRC 12762.</title>
        <authorList>
            <person name="Komaki H."/>
            <person name="Tamura T."/>
        </authorList>
    </citation>
    <scope>NUCLEOTIDE SEQUENCE</scope>
    <source>
        <strain evidence="2">NBRC 12762</strain>
    </source>
</reference>
<proteinExistence type="predicted"/>
<name>A0ABQ3PXB5_9ACTN</name>
<evidence type="ECO:0000313" key="3">
    <source>
        <dbReference type="Proteomes" id="UP001052655"/>
    </source>
</evidence>
<evidence type="ECO:0000313" key="2">
    <source>
        <dbReference type="EMBL" id="GHI29642.1"/>
    </source>
</evidence>
<organism evidence="2 3">
    <name type="scientific">Streptomyces daghestanicus</name>
    <dbReference type="NCBI Taxonomy" id="66885"/>
    <lineage>
        <taxon>Bacteria</taxon>
        <taxon>Bacillati</taxon>
        <taxon>Actinomycetota</taxon>
        <taxon>Actinomycetes</taxon>
        <taxon>Kitasatosporales</taxon>
        <taxon>Streptomycetaceae</taxon>
        <taxon>Streptomyces</taxon>
    </lineage>
</organism>
<accession>A0ABQ3PXB5</accession>